<dbReference type="GO" id="GO:0005829">
    <property type="term" value="C:cytosol"/>
    <property type="evidence" value="ECO:0007669"/>
    <property type="project" value="TreeGrafter"/>
</dbReference>
<protein>
    <recommendedName>
        <fullName evidence="1">Transposase IS30-like HTH domain-containing protein</fullName>
    </recommendedName>
</protein>
<evidence type="ECO:0000313" key="2">
    <source>
        <dbReference type="EMBL" id="BAM13979.1"/>
    </source>
</evidence>
<keyword evidence="2" id="KW-0614">Plasmid</keyword>
<dbReference type="EMBL" id="AB714582">
    <property type="protein sequence ID" value="BAM13979.1"/>
    <property type="molecule type" value="Genomic_DNA"/>
</dbReference>
<dbReference type="PANTHER" id="PTHR10948:SF23">
    <property type="entry name" value="TRANSPOSASE INSI FOR INSERTION SEQUENCE ELEMENT IS30A-RELATED"/>
    <property type="match status" value="1"/>
</dbReference>
<dbReference type="Pfam" id="PF13936">
    <property type="entry name" value="HTH_38"/>
    <property type="match status" value="1"/>
</dbReference>
<dbReference type="InterPro" id="IPR051917">
    <property type="entry name" value="Transposase-Integrase"/>
</dbReference>
<reference evidence="2" key="1">
    <citation type="submission" date="2012-04" db="EMBL/GenBank/DDBJ databases">
        <title>Nucleotide sequence of Pseudomonas sp. K-62 plasmid pMR68 containing mercury resistance genes.</title>
        <authorList>
            <person name="Kiyono M."/>
            <person name="Mochizuki Y."/>
            <person name="Koizawa K."/>
            <person name="Sone Y."/>
            <person name="Nakamura R."/>
            <person name="Pan-Hou H."/>
            <person name="Sakabe K."/>
        </authorList>
    </citation>
    <scope>NUCLEOTIDE SEQUENCE</scope>
    <source>
        <strain evidence="2">K-62</strain>
        <plasmid evidence="2">pMR68</plasmid>
    </source>
</reference>
<proteinExistence type="predicted"/>
<dbReference type="Gene3D" id="1.10.10.60">
    <property type="entry name" value="Homeodomain-like"/>
    <property type="match status" value="1"/>
</dbReference>
<dbReference type="InterPro" id="IPR025246">
    <property type="entry name" value="IS30-like_HTH"/>
</dbReference>
<dbReference type="GO" id="GO:0032196">
    <property type="term" value="P:transposition"/>
    <property type="evidence" value="ECO:0007669"/>
    <property type="project" value="TreeGrafter"/>
</dbReference>
<organism evidence="2">
    <name type="scientific">Pseudomonas sp. K-62</name>
    <dbReference type="NCBI Taxonomy" id="76885"/>
    <lineage>
        <taxon>Bacteria</taxon>
        <taxon>Pseudomonadati</taxon>
        <taxon>Pseudomonadota</taxon>
        <taxon>Gammaproteobacteria</taxon>
        <taxon>Pseudomonadales</taxon>
        <taxon>Pseudomonadaceae</taxon>
        <taxon>Pseudomonas</taxon>
    </lineage>
</organism>
<geneLocation type="plasmid" evidence="2">
    <name>pMR68</name>
</geneLocation>
<sequence>MGCGISQPVGTRWFREAGGLPPFHLSLSSPSPSDRYLSFTEREEIALLRAQGHGVREMARRLGRAASTISRELRRNAATRSGNLDYRATTAQWHAERAARRPKQAKLAANAALRTYVQDRLGGAIIAPDGAALPGPAVPSLSACGSTSRAMRRCASAMRRSTKRSTSRAEVH</sequence>
<dbReference type="GO" id="GO:0004803">
    <property type="term" value="F:transposase activity"/>
    <property type="evidence" value="ECO:0007669"/>
    <property type="project" value="TreeGrafter"/>
</dbReference>
<dbReference type="AlphaFoldDB" id="I2FG44"/>
<name>I2FG44_9PSED</name>
<dbReference type="PANTHER" id="PTHR10948">
    <property type="entry name" value="TRANSPOSASE"/>
    <property type="match status" value="1"/>
</dbReference>
<accession>I2FG44</accession>
<feature type="domain" description="Transposase IS30-like HTH" evidence="1">
    <location>
        <begin position="35"/>
        <end position="76"/>
    </location>
</feature>
<evidence type="ECO:0000259" key="1">
    <source>
        <dbReference type="Pfam" id="PF13936"/>
    </source>
</evidence>